<dbReference type="EnsemblMetazoa" id="Aqu2.1.24695_001">
    <property type="protein sequence ID" value="Aqu2.1.24695_001"/>
    <property type="gene ID" value="Aqu2.1.24695"/>
</dbReference>
<dbReference type="AlphaFoldDB" id="A0A1X7UAB3"/>
<reference evidence="1" key="1">
    <citation type="submission" date="2017-05" db="UniProtKB">
        <authorList>
            <consortium name="EnsemblMetazoa"/>
        </authorList>
    </citation>
    <scope>IDENTIFICATION</scope>
</reference>
<organism evidence="1">
    <name type="scientific">Amphimedon queenslandica</name>
    <name type="common">Sponge</name>
    <dbReference type="NCBI Taxonomy" id="400682"/>
    <lineage>
        <taxon>Eukaryota</taxon>
        <taxon>Metazoa</taxon>
        <taxon>Porifera</taxon>
        <taxon>Demospongiae</taxon>
        <taxon>Heteroscleromorpha</taxon>
        <taxon>Haplosclerida</taxon>
        <taxon>Niphatidae</taxon>
        <taxon>Amphimedon</taxon>
    </lineage>
</organism>
<name>A0A1X7UAB3_AMPQE</name>
<evidence type="ECO:0000313" key="1">
    <source>
        <dbReference type="EnsemblMetazoa" id="Aqu2.1.24695_001"/>
    </source>
</evidence>
<sequence length="60" mass="6804">MKCLGAQWPVNVVDHLTRSPDTISNAVALLSRIHPQTRWLPQLLQPYYTGKTSSYAYQTS</sequence>
<proteinExistence type="predicted"/>
<protein>
    <submittedName>
        <fullName evidence="1">Uncharacterized protein</fullName>
    </submittedName>
</protein>
<accession>A0A1X7UAB3</accession>
<dbReference type="InParanoid" id="A0A1X7UAB3"/>